<reference evidence="2" key="1">
    <citation type="submission" date="2016-06" db="EMBL/GenBank/DDBJ databases">
        <authorList>
            <person name="Cuomo C."/>
            <person name="Litvintseva A."/>
            <person name="Heitman J."/>
            <person name="Chen Y."/>
            <person name="Sun S."/>
            <person name="Springer D."/>
            <person name="Dromer F."/>
            <person name="Young S."/>
            <person name="Zeng Q."/>
            <person name="Chapman S."/>
            <person name="Gujja S."/>
            <person name="Saif S."/>
            <person name="Birren B."/>
        </authorList>
    </citation>
    <scope>NUCLEOTIDE SEQUENCE</scope>
    <source>
        <strain evidence="2">CBS 7841</strain>
    </source>
</reference>
<name>A0A1E3IN70_9TREE</name>
<dbReference type="RefSeq" id="XP_066070366.1">
    <property type="nucleotide sequence ID" value="XM_066214269.1"/>
</dbReference>
<sequence length="292" mass="31861">MPKKFKSADSNMQNRESQRRSRARRKELVEDLSRQLAEYKRQGVAASVAMQTAARAVSVENQRLRALLALHGVSQGEIDLYVASPQPAASYMPNTDPIRRSGTTSQTSSDSPFARTGSRTRAHDMPNIRPRRQKSPLSNATRSVLMDAGAPRISAATMETVPLTSTPIPFPPAARLCHEEVHSRPQHGDEERCRWPAQDCHGNAEQPAYSKHHMVDDILPPVSECFCPPEPSAAETGGKEGPEMSCDTAAAILIQLHGKPDPAQARAALGCIGSTSCSVKNTTLFRLMDELD</sequence>
<reference evidence="2" key="3">
    <citation type="submission" date="2024-01" db="EMBL/GenBank/DDBJ databases">
        <authorList>
            <person name="Coelho M.A."/>
            <person name="David-Palma M."/>
            <person name="Shea T."/>
            <person name="Sun S."/>
            <person name="Cuomo C.A."/>
            <person name="Heitman J."/>
        </authorList>
    </citation>
    <scope>NUCLEOTIDE SEQUENCE</scope>
    <source>
        <strain evidence="2">CBS 7841</strain>
    </source>
</reference>
<dbReference type="PANTHER" id="PTHR42070">
    <property type="entry name" value="FILAMENT ASSOCIATED PROTEIN, PUTATIVE (AFU_ORTHOLOGUE AFUA_8G06630)-RELATED"/>
    <property type="match status" value="1"/>
</dbReference>
<proteinExistence type="predicted"/>
<feature type="region of interest" description="Disordered" evidence="1">
    <location>
        <begin position="91"/>
        <end position="142"/>
    </location>
</feature>
<accession>A0A1E3IN70</accession>
<feature type="region of interest" description="Disordered" evidence="1">
    <location>
        <begin position="1"/>
        <end position="27"/>
    </location>
</feature>
<gene>
    <name evidence="2" type="ORF">L203_104896</name>
</gene>
<evidence type="ECO:0000313" key="2">
    <source>
        <dbReference type="EMBL" id="WVN89666.1"/>
    </source>
</evidence>
<dbReference type="KEGG" id="cdep:91089105"/>
<feature type="compositionally biased region" description="Polar residues" evidence="1">
    <location>
        <begin position="101"/>
        <end position="111"/>
    </location>
</feature>
<dbReference type="CDD" id="cd14688">
    <property type="entry name" value="bZIP_YAP"/>
    <property type="match status" value="1"/>
</dbReference>
<keyword evidence="3" id="KW-1185">Reference proteome</keyword>
<dbReference type="Proteomes" id="UP000094043">
    <property type="component" value="Chromosome 6"/>
</dbReference>
<organism evidence="2 3">
    <name type="scientific">Cryptococcus depauperatus CBS 7841</name>
    <dbReference type="NCBI Taxonomy" id="1295531"/>
    <lineage>
        <taxon>Eukaryota</taxon>
        <taxon>Fungi</taxon>
        <taxon>Dikarya</taxon>
        <taxon>Basidiomycota</taxon>
        <taxon>Agaricomycotina</taxon>
        <taxon>Tremellomycetes</taxon>
        <taxon>Tremellales</taxon>
        <taxon>Cryptococcaceae</taxon>
        <taxon>Cryptococcus</taxon>
    </lineage>
</organism>
<dbReference type="PANTHER" id="PTHR42070:SF1">
    <property type="entry name" value="FILAMENT ASSOCIATED PROTEIN, PUTATIVE (AFU_ORTHOLOGUE AFUA_8G06630)-RELATED"/>
    <property type="match status" value="1"/>
</dbReference>
<dbReference type="OrthoDB" id="4505928at2759"/>
<reference evidence="2" key="2">
    <citation type="journal article" date="2022" name="Elife">
        <title>Obligate sexual reproduction of a homothallic fungus closely related to the Cryptococcus pathogenic species complex.</title>
        <authorList>
            <person name="Passer A.R."/>
            <person name="Clancey S.A."/>
            <person name="Shea T."/>
            <person name="David-Palma M."/>
            <person name="Averette A.F."/>
            <person name="Boekhout T."/>
            <person name="Porcel B.M."/>
            <person name="Nowrousian M."/>
            <person name="Cuomo C.A."/>
            <person name="Sun S."/>
            <person name="Heitman J."/>
            <person name="Coelho M.A."/>
        </authorList>
    </citation>
    <scope>NUCLEOTIDE SEQUENCE</scope>
    <source>
        <strain evidence="2">CBS 7841</strain>
    </source>
</reference>
<evidence type="ECO:0000256" key="1">
    <source>
        <dbReference type="SAM" id="MobiDB-lite"/>
    </source>
</evidence>
<dbReference type="VEuPathDB" id="FungiDB:L203_01895"/>
<dbReference type="EMBL" id="CP143789">
    <property type="protein sequence ID" value="WVN89666.1"/>
    <property type="molecule type" value="Genomic_DNA"/>
</dbReference>
<evidence type="ECO:0000313" key="3">
    <source>
        <dbReference type="Proteomes" id="UP000094043"/>
    </source>
</evidence>
<dbReference type="AlphaFoldDB" id="A0A1E3IN70"/>
<dbReference type="GeneID" id="91089105"/>
<protein>
    <submittedName>
        <fullName evidence="2">Uncharacterized protein</fullName>
    </submittedName>
</protein>